<name>A0A2M6WAJ1_9BACT</name>
<dbReference type="Proteomes" id="UP000231464">
    <property type="component" value="Unassembled WGS sequence"/>
</dbReference>
<proteinExistence type="predicted"/>
<gene>
    <name evidence="4" type="ORF">COU23_01855</name>
</gene>
<organism evidence="4 5">
    <name type="scientific">Candidatus Kuenenbacteria bacterium CG10_big_fil_rev_8_21_14_0_10_36_11</name>
    <dbReference type="NCBI Taxonomy" id="1974618"/>
    <lineage>
        <taxon>Bacteria</taxon>
        <taxon>Candidatus Kueneniibacteriota</taxon>
    </lineage>
</organism>
<feature type="coiled-coil region" evidence="1">
    <location>
        <begin position="168"/>
        <end position="243"/>
    </location>
</feature>
<evidence type="ECO:0000256" key="1">
    <source>
        <dbReference type="SAM" id="Coils"/>
    </source>
</evidence>
<keyword evidence="2" id="KW-0472">Membrane</keyword>
<evidence type="ECO:0000256" key="2">
    <source>
        <dbReference type="SAM" id="Phobius"/>
    </source>
</evidence>
<accession>A0A2M6WAJ1</accession>
<dbReference type="EMBL" id="PFBP01000030">
    <property type="protein sequence ID" value="PIT89822.1"/>
    <property type="molecule type" value="Genomic_DNA"/>
</dbReference>
<feature type="domain" description="Zinc-ribbon" evidence="3">
    <location>
        <begin position="5"/>
        <end position="27"/>
    </location>
</feature>
<dbReference type="AlphaFoldDB" id="A0A2M6WAJ1"/>
<keyword evidence="1" id="KW-0175">Coiled coil</keyword>
<dbReference type="InterPro" id="IPR026870">
    <property type="entry name" value="Zinc_ribbon_dom"/>
</dbReference>
<protein>
    <recommendedName>
        <fullName evidence="3">Zinc-ribbon domain-containing protein</fullName>
    </recommendedName>
</protein>
<feature type="transmembrane region" description="Helical" evidence="2">
    <location>
        <begin position="56"/>
        <end position="74"/>
    </location>
</feature>
<evidence type="ECO:0000259" key="3">
    <source>
        <dbReference type="Pfam" id="PF13240"/>
    </source>
</evidence>
<evidence type="ECO:0000313" key="4">
    <source>
        <dbReference type="EMBL" id="PIT89822.1"/>
    </source>
</evidence>
<keyword evidence="2" id="KW-1133">Transmembrane helix</keyword>
<reference evidence="5" key="1">
    <citation type="submission" date="2017-09" db="EMBL/GenBank/DDBJ databases">
        <title>Depth-based differentiation of microbial function through sediment-hosted aquifers and enrichment of novel symbionts in the deep terrestrial subsurface.</title>
        <authorList>
            <person name="Probst A.J."/>
            <person name="Ladd B."/>
            <person name="Jarett J.K."/>
            <person name="Geller-Mcgrath D.E."/>
            <person name="Sieber C.M.K."/>
            <person name="Emerson J.B."/>
            <person name="Anantharaman K."/>
            <person name="Thomas B.C."/>
            <person name="Malmstrom R."/>
            <person name="Stieglmeier M."/>
            <person name="Klingl A."/>
            <person name="Woyke T."/>
            <person name="Ryan C.M."/>
            <person name="Banfield J.F."/>
        </authorList>
    </citation>
    <scope>NUCLEOTIDE SEQUENCE [LARGE SCALE GENOMIC DNA]</scope>
</reference>
<keyword evidence="2" id="KW-0812">Transmembrane</keyword>
<dbReference type="Pfam" id="PF13240">
    <property type="entry name" value="Zn_Ribbon_1"/>
    <property type="match status" value="1"/>
</dbReference>
<comment type="caution">
    <text evidence="4">The sequence shown here is derived from an EMBL/GenBank/DDBJ whole genome shotgun (WGS) entry which is preliminary data.</text>
</comment>
<sequence>MEFLKCPHCNNEIPPGSLFCQSCGRKLSKKEVHIKFLIPQVNIRDIFSRFARLKKYILPIIILLIFIAGTVYAAPKIKDYIQVEQIIKKVEQLKDQNKFDEASGQLLQVENKWTISSRRNAISKLKSELEEFSNYQKIYDKALAQLEENKLEEARDGLKSISIDYPRYEEVKSRLDDAQNKIETKIKEEAKAREEQIRQEAENERKKAASVAAAAKVEAARQAQAAKEATARAEADKTAAQAQARAAEVAQAQANAQAAAQAQAAREAQARADTLRSAQTNAYWDKWKRATAYIVSGHSKVDTAFSYLSDLSTAAALNYLIYALNDYNSAKNVLGNDYIEENQSAHSYLQAAINNFIEYERSLFNAVYYIDSYSFYFNQAESYRNEGNRCIQLARDNLGKY</sequence>
<evidence type="ECO:0000313" key="5">
    <source>
        <dbReference type="Proteomes" id="UP000231464"/>
    </source>
</evidence>